<feature type="domain" description="CBS" evidence="10">
    <location>
        <begin position="278"/>
        <end position="334"/>
    </location>
</feature>
<evidence type="ECO:0000256" key="2">
    <source>
        <dbReference type="ARBA" id="ARBA00022448"/>
    </source>
</evidence>
<feature type="domain" description="CBS" evidence="10">
    <location>
        <begin position="338"/>
        <end position="393"/>
    </location>
</feature>
<evidence type="ECO:0000256" key="8">
    <source>
        <dbReference type="RuleBase" id="RU369116"/>
    </source>
</evidence>
<evidence type="ECO:0000313" key="12">
    <source>
        <dbReference type="Proteomes" id="UP000553776"/>
    </source>
</evidence>
<keyword evidence="8" id="KW-0472">Membrane</keyword>
<evidence type="ECO:0000259" key="10">
    <source>
        <dbReference type="PROSITE" id="PS51371"/>
    </source>
</evidence>
<dbReference type="GO" id="GO:0016887">
    <property type="term" value="F:ATP hydrolysis activity"/>
    <property type="evidence" value="ECO:0007669"/>
    <property type="project" value="UniProtKB-UniRule"/>
</dbReference>
<evidence type="ECO:0000256" key="3">
    <source>
        <dbReference type="ARBA" id="ARBA00022741"/>
    </source>
</evidence>
<protein>
    <recommendedName>
        <fullName evidence="8">Quaternary amine transport ATP-binding protein</fullName>
        <ecNumber evidence="8">7.6.2.9</ecNumber>
    </recommendedName>
</protein>
<dbReference type="GO" id="GO:0006865">
    <property type="term" value="P:amino acid transport"/>
    <property type="evidence" value="ECO:0007669"/>
    <property type="project" value="UniProtKB-UniRule"/>
</dbReference>
<name>A0A841U374_9BACL</name>
<comment type="catalytic activity">
    <reaction evidence="8">
        <text>a quaternary ammonium(out) + ATP + H2O = a quaternary ammonium(in) + ADP + phosphate + H(+)</text>
        <dbReference type="Rhea" id="RHEA:11036"/>
        <dbReference type="ChEBI" id="CHEBI:15377"/>
        <dbReference type="ChEBI" id="CHEBI:15378"/>
        <dbReference type="ChEBI" id="CHEBI:30616"/>
        <dbReference type="ChEBI" id="CHEBI:35267"/>
        <dbReference type="ChEBI" id="CHEBI:43474"/>
        <dbReference type="ChEBI" id="CHEBI:456216"/>
    </reaction>
</comment>
<gene>
    <name evidence="11" type="ORF">H7B90_26835</name>
</gene>
<dbReference type="Pfam" id="PF00005">
    <property type="entry name" value="ABC_tran"/>
    <property type="match status" value="1"/>
</dbReference>
<dbReference type="CDD" id="cd03294">
    <property type="entry name" value="ABC_Pro_Gly_Betaine"/>
    <property type="match status" value="1"/>
</dbReference>
<dbReference type="PANTHER" id="PTHR43869:SF1">
    <property type="entry name" value="GLYCINE BETAINE_PROLINE BETAINE TRANSPORT SYSTEM ATP-BINDING PROTEIN PROV"/>
    <property type="match status" value="1"/>
</dbReference>
<dbReference type="AlphaFoldDB" id="A0A841U374"/>
<keyword evidence="8" id="KW-1003">Cell membrane</keyword>
<sequence length="400" mass="44337">MAIVSVKELTKIFGAEPHRALDLLAKGHSKKKIYEETKHTVGVNRVSFDIEEGEIFVIMGLSGSGKSTLIRLLNRLIEPTGGEIWCGDRNVARMNPAELREFRRRRMAMVFQKFALFPHMTLAQNVEYGLKIRGVDGGKRRDRAVECLELVGLKGLENSYPDQLSGGMQQRVGLARALANEPDILLMDEAFSALDPLIRKDMQDELLDLQQKMKKTIIFITHDLNEALHIGDRIALLRDGSIVQIGTPEEILINPANRYVERFVEDVDLSKVLTAAHVMRRPETISPERGPRVALQLMRDSGISNLYVVDKARRLIGVITADDASNAIKDGRSLLDIVIRDVPTVPPDQHLNDLFEVVGRTPVPVAVTDENGKLLGIIVRGAVLAALTGSADHINVEGES</sequence>
<organism evidence="11 12">
    <name type="scientific">Cohnella xylanilytica</name>
    <dbReference type="NCBI Taxonomy" id="557555"/>
    <lineage>
        <taxon>Bacteria</taxon>
        <taxon>Bacillati</taxon>
        <taxon>Bacillota</taxon>
        <taxon>Bacilli</taxon>
        <taxon>Bacillales</taxon>
        <taxon>Paenibacillaceae</taxon>
        <taxon>Cohnella</taxon>
    </lineage>
</organism>
<dbReference type="Proteomes" id="UP000553776">
    <property type="component" value="Unassembled WGS sequence"/>
</dbReference>
<dbReference type="EMBL" id="JACJVR010000110">
    <property type="protein sequence ID" value="MBB6695016.1"/>
    <property type="molecule type" value="Genomic_DNA"/>
</dbReference>
<keyword evidence="3 8" id="KW-0547">Nucleotide-binding</keyword>
<dbReference type="RefSeq" id="WP_185138974.1">
    <property type="nucleotide sequence ID" value="NZ_JACJVR010000110.1"/>
</dbReference>
<keyword evidence="8" id="KW-0997">Cell inner membrane</keyword>
<evidence type="ECO:0000256" key="5">
    <source>
        <dbReference type="ARBA" id="ARBA00022970"/>
    </source>
</evidence>
<keyword evidence="2 8" id="KW-0813">Transport</keyword>
<dbReference type="InterPro" id="IPR051921">
    <property type="entry name" value="ABC_osmolyte_uptake_ATP-bind"/>
</dbReference>
<dbReference type="SMART" id="SM00116">
    <property type="entry name" value="CBS"/>
    <property type="match status" value="2"/>
</dbReference>
<dbReference type="Pfam" id="PF00571">
    <property type="entry name" value="CBS"/>
    <property type="match status" value="2"/>
</dbReference>
<dbReference type="PROSITE" id="PS51371">
    <property type="entry name" value="CBS"/>
    <property type="match status" value="2"/>
</dbReference>
<dbReference type="Gene3D" id="3.40.50.300">
    <property type="entry name" value="P-loop containing nucleotide triphosphate hydrolases"/>
    <property type="match status" value="1"/>
</dbReference>
<dbReference type="GO" id="GO:0005886">
    <property type="term" value="C:plasma membrane"/>
    <property type="evidence" value="ECO:0007669"/>
    <property type="project" value="UniProtKB-SubCell"/>
</dbReference>
<dbReference type="EC" id="7.6.2.9" evidence="8"/>
<evidence type="ECO:0000256" key="6">
    <source>
        <dbReference type="ARBA" id="ARBA00023122"/>
    </source>
</evidence>
<dbReference type="SMART" id="SM00382">
    <property type="entry name" value="AAA"/>
    <property type="match status" value="1"/>
</dbReference>
<dbReference type="SUPFAM" id="SSF52540">
    <property type="entry name" value="P-loop containing nucleoside triphosphate hydrolases"/>
    <property type="match status" value="1"/>
</dbReference>
<evidence type="ECO:0000259" key="9">
    <source>
        <dbReference type="PROSITE" id="PS50893"/>
    </source>
</evidence>
<dbReference type="GO" id="GO:0031460">
    <property type="term" value="P:glycine betaine transport"/>
    <property type="evidence" value="ECO:0007669"/>
    <property type="project" value="InterPro"/>
</dbReference>
<dbReference type="PROSITE" id="PS00211">
    <property type="entry name" value="ABC_TRANSPORTER_1"/>
    <property type="match status" value="1"/>
</dbReference>
<comment type="similarity">
    <text evidence="1 8">Belongs to the ABC transporter superfamily.</text>
</comment>
<dbReference type="GO" id="GO:0006970">
    <property type="term" value="P:response to osmotic stress"/>
    <property type="evidence" value="ECO:0007669"/>
    <property type="project" value="UniProtKB-ARBA"/>
</dbReference>
<keyword evidence="12" id="KW-1185">Reference proteome</keyword>
<evidence type="ECO:0000256" key="4">
    <source>
        <dbReference type="ARBA" id="ARBA00022840"/>
    </source>
</evidence>
<dbReference type="InterPro" id="IPR000644">
    <property type="entry name" value="CBS_dom"/>
</dbReference>
<evidence type="ECO:0000313" key="11">
    <source>
        <dbReference type="EMBL" id="MBB6695016.1"/>
    </source>
</evidence>
<reference evidence="11 12" key="1">
    <citation type="submission" date="2020-08" db="EMBL/GenBank/DDBJ databases">
        <title>Cohnella phylogeny.</title>
        <authorList>
            <person name="Dunlap C."/>
        </authorList>
    </citation>
    <scope>NUCLEOTIDE SEQUENCE [LARGE SCALE GENOMIC DNA]</scope>
    <source>
        <strain evidence="11 12">DSM 25239</strain>
    </source>
</reference>
<dbReference type="InterPro" id="IPR046342">
    <property type="entry name" value="CBS_dom_sf"/>
</dbReference>
<dbReference type="InterPro" id="IPR005892">
    <property type="entry name" value="Gly-betaine_transp_ATP-bd"/>
</dbReference>
<accession>A0A841U374</accession>
<dbReference type="Gene3D" id="3.10.580.10">
    <property type="entry name" value="CBS-domain"/>
    <property type="match status" value="1"/>
</dbReference>
<evidence type="ECO:0000256" key="1">
    <source>
        <dbReference type="ARBA" id="ARBA00005417"/>
    </source>
</evidence>
<dbReference type="FunFam" id="3.40.50.300:FF:000201">
    <property type="entry name" value="Glycine betaine/L-proline ABC transporter ATP-binding protein"/>
    <property type="match status" value="1"/>
</dbReference>
<feature type="domain" description="ABC transporter" evidence="9">
    <location>
        <begin position="18"/>
        <end position="264"/>
    </location>
</feature>
<dbReference type="NCBIfam" id="TIGR01186">
    <property type="entry name" value="proV"/>
    <property type="match status" value="1"/>
</dbReference>
<comment type="subcellular location">
    <subcellularLocation>
        <location evidence="8">Cell inner membrane</location>
        <topology evidence="8">Peripheral membrane protein</topology>
    </subcellularLocation>
</comment>
<dbReference type="InterPro" id="IPR017871">
    <property type="entry name" value="ABC_transporter-like_CS"/>
</dbReference>
<dbReference type="GO" id="GO:0005524">
    <property type="term" value="F:ATP binding"/>
    <property type="evidence" value="ECO:0007669"/>
    <property type="project" value="UniProtKB-UniRule"/>
</dbReference>
<dbReference type="InterPro" id="IPR003593">
    <property type="entry name" value="AAA+_ATPase"/>
</dbReference>
<dbReference type="SUPFAM" id="SSF54631">
    <property type="entry name" value="CBS-domain pair"/>
    <property type="match status" value="1"/>
</dbReference>
<dbReference type="InterPro" id="IPR027417">
    <property type="entry name" value="P-loop_NTPase"/>
</dbReference>
<keyword evidence="5" id="KW-0029">Amino-acid transport</keyword>
<dbReference type="PROSITE" id="PS50893">
    <property type="entry name" value="ABC_TRANSPORTER_2"/>
    <property type="match status" value="1"/>
</dbReference>
<comment type="subunit">
    <text evidence="8">The complex is probably composed of two ATP-binding proteins, two transmembrane proteins and a solute-binding protein.</text>
</comment>
<dbReference type="PANTHER" id="PTHR43869">
    <property type="entry name" value="GLYCINE BETAINE/PROLINE BETAINE TRANSPORT SYSTEM ATP-BINDING PROTEIN PROV"/>
    <property type="match status" value="1"/>
</dbReference>
<keyword evidence="6 7" id="KW-0129">CBS domain</keyword>
<dbReference type="GO" id="GO:0015418">
    <property type="term" value="F:ABC-type quaternary ammonium compound transporting activity"/>
    <property type="evidence" value="ECO:0007669"/>
    <property type="project" value="UniProtKB-EC"/>
</dbReference>
<evidence type="ECO:0000256" key="7">
    <source>
        <dbReference type="PROSITE-ProRule" id="PRU00703"/>
    </source>
</evidence>
<dbReference type="InterPro" id="IPR003439">
    <property type="entry name" value="ABC_transporter-like_ATP-bd"/>
</dbReference>
<keyword evidence="4 8" id="KW-0067">ATP-binding</keyword>
<proteinExistence type="inferred from homology"/>
<comment type="caution">
    <text evidence="11">The sequence shown here is derived from an EMBL/GenBank/DDBJ whole genome shotgun (WGS) entry which is preliminary data.</text>
</comment>